<comment type="similarity">
    <text evidence="1">Belongs to the ATP-dependent AMP-binding enzyme family.</text>
</comment>
<evidence type="ECO:0000256" key="3">
    <source>
        <dbReference type="ARBA" id="ARBA00022598"/>
    </source>
</evidence>
<dbReference type="Pfam" id="PF16177">
    <property type="entry name" value="ACAS_N"/>
    <property type="match status" value="1"/>
</dbReference>
<evidence type="ECO:0000256" key="5">
    <source>
        <dbReference type="ARBA" id="ARBA00022840"/>
    </source>
</evidence>
<evidence type="ECO:0000313" key="9">
    <source>
        <dbReference type="Proteomes" id="UP000694941"/>
    </source>
</evidence>
<evidence type="ECO:0000256" key="4">
    <source>
        <dbReference type="ARBA" id="ARBA00022741"/>
    </source>
</evidence>
<sequence>MEDYKLLYEKSINSPELFWQDVARQFYWKSKPIGSFFTYNFDITKGPIRIEWMKGAKTNVCFNLLDKNIEKMNLANTVAYHWEGNDPDDYFSVSYSQLLRDVCKFGNVLKRKGVTKGDRVAIYMPMIKELVVAVLACARIGAVHSVVFAGFSSQSLAERIVDAQCSIVVTTDGAWRGTKLLNLKEIVDEALRYCNEKGHTVKTNIVFKHAGPKEGQGQNGRVTLPGTRPVYEFKTPWNPNVDCWWDDAMDDVCDVCDPEWMDAEDPLFLLYTRTSCIFEGTPFYPHPGRYWEIVEKYAVNKFYTAPTAIRALMKHEDIFVKKFNCSSLKVLGTVGEPINPEAWLWYYRVVGEGRCPIVDTFWQTETGGHVLTPLPGCTPAKPGSATFPFFGVLPAILDEKGQEIEGPGEGYLVFKKPWPGIMRTIYNNEEQFETTYFKKFPGYYCTGDGAKRDDDGYYWVTGRVDDMLNVSGHLLSTAEVESALIEHDAVAESAAVSHPHSVKGECLYCYIVLKDGYNFNKKLTQELKQNVRHKIGPFATPEFLHHAQNLPKTRSGKIMRRVLRKIARNDKDLGDLSTLAEENVIENLFNTRPEGA</sequence>
<feature type="domain" description="AMP-binding enzyme C-terminal" evidence="7">
    <location>
        <begin position="479"/>
        <end position="557"/>
    </location>
</feature>
<dbReference type="RefSeq" id="XP_013784319.2">
    <property type="nucleotide sequence ID" value="XM_013928865.2"/>
</dbReference>
<organism evidence="9 10">
    <name type="scientific">Limulus polyphemus</name>
    <name type="common">Atlantic horseshoe crab</name>
    <dbReference type="NCBI Taxonomy" id="6850"/>
    <lineage>
        <taxon>Eukaryota</taxon>
        <taxon>Metazoa</taxon>
        <taxon>Ecdysozoa</taxon>
        <taxon>Arthropoda</taxon>
        <taxon>Chelicerata</taxon>
        <taxon>Merostomata</taxon>
        <taxon>Xiphosura</taxon>
        <taxon>Limulidae</taxon>
        <taxon>Limulus</taxon>
    </lineage>
</organism>
<dbReference type="Gene3D" id="3.30.300.30">
    <property type="match status" value="1"/>
</dbReference>
<keyword evidence="5" id="KW-0067">ATP-binding</keyword>
<keyword evidence="9" id="KW-1185">Reference proteome</keyword>
<feature type="domain" description="Acetyl-coenzyme A synthetase N-terminal" evidence="8">
    <location>
        <begin position="4"/>
        <end position="63"/>
    </location>
</feature>
<evidence type="ECO:0000256" key="1">
    <source>
        <dbReference type="ARBA" id="ARBA00006432"/>
    </source>
</evidence>
<dbReference type="SUPFAM" id="SSF56801">
    <property type="entry name" value="Acetyl-CoA synthetase-like"/>
    <property type="match status" value="1"/>
</dbReference>
<evidence type="ECO:0000259" key="7">
    <source>
        <dbReference type="Pfam" id="PF13193"/>
    </source>
</evidence>
<proteinExistence type="inferred from homology"/>
<dbReference type="Gene3D" id="3.40.50.12780">
    <property type="entry name" value="N-terminal domain of ligase-like"/>
    <property type="match status" value="2"/>
</dbReference>
<feature type="domain" description="AMP-dependent synthetase/ligase" evidence="6">
    <location>
        <begin position="274"/>
        <end position="425"/>
    </location>
</feature>
<dbReference type="InterPro" id="IPR045851">
    <property type="entry name" value="AMP-bd_C_sf"/>
</dbReference>
<evidence type="ECO:0000313" key="10">
    <source>
        <dbReference type="RefSeq" id="XP_013784319.2"/>
    </source>
</evidence>
<dbReference type="PANTHER" id="PTHR24095:SF244">
    <property type="entry name" value="ACETYL-COENZYME A SYNTHETASE"/>
    <property type="match status" value="1"/>
</dbReference>
<keyword evidence="4" id="KW-0547">Nucleotide-binding</keyword>
<dbReference type="InterPro" id="IPR000873">
    <property type="entry name" value="AMP-dep_synth/lig_dom"/>
</dbReference>
<evidence type="ECO:0000256" key="2">
    <source>
        <dbReference type="ARBA" id="ARBA00013275"/>
    </source>
</evidence>
<feature type="domain" description="AMP-dependent synthetase/ligase" evidence="6">
    <location>
        <begin position="76"/>
        <end position="272"/>
    </location>
</feature>
<dbReference type="Proteomes" id="UP000694941">
    <property type="component" value="Unplaced"/>
</dbReference>
<keyword evidence="3" id="KW-0436">Ligase</keyword>
<name>A0ABM1BLD1_LIMPO</name>
<reference evidence="10" key="1">
    <citation type="submission" date="2025-08" db="UniProtKB">
        <authorList>
            <consortium name="RefSeq"/>
        </authorList>
    </citation>
    <scope>IDENTIFICATION</scope>
    <source>
        <tissue evidence="10">Muscle</tissue>
    </source>
</reference>
<dbReference type="InterPro" id="IPR025110">
    <property type="entry name" value="AMP-bd_C"/>
</dbReference>
<dbReference type="InterPro" id="IPR042099">
    <property type="entry name" value="ANL_N_sf"/>
</dbReference>
<gene>
    <name evidence="10" type="primary">LOC106468437</name>
</gene>
<protein>
    <recommendedName>
        <fullName evidence="2">acetate--CoA ligase</fullName>
        <ecNumber evidence="2">6.2.1.1</ecNumber>
    </recommendedName>
</protein>
<dbReference type="PANTHER" id="PTHR24095">
    <property type="entry name" value="ACETYL-COENZYME A SYNTHETASE"/>
    <property type="match status" value="1"/>
</dbReference>
<dbReference type="Pfam" id="PF13193">
    <property type="entry name" value="AMP-binding_C"/>
    <property type="match status" value="1"/>
</dbReference>
<evidence type="ECO:0000259" key="6">
    <source>
        <dbReference type="Pfam" id="PF00501"/>
    </source>
</evidence>
<dbReference type="InterPro" id="IPR032387">
    <property type="entry name" value="ACAS_N"/>
</dbReference>
<accession>A0ABM1BLD1</accession>
<dbReference type="Pfam" id="PF00501">
    <property type="entry name" value="AMP-binding"/>
    <property type="match status" value="2"/>
</dbReference>
<dbReference type="GeneID" id="106468437"/>
<dbReference type="EC" id="6.2.1.1" evidence="2"/>
<evidence type="ECO:0000259" key="8">
    <source>
        <dbReference type="Pfam" id="PF16177"/>
    </source>
</evidence>